<dbReference type="OrthoDB" id="194358at2759"/>
<dbReference type="AlphaFoldDB" id="A0A1J9PBK5"/>
<evidence type="ECO:0008006" key="4">
    <source>
        <dbReference type="Google" id="ProtNLM"/>
    </source>
</evidence>
<feature type="compositionally biased region" description="Basic and acidic residues" evidence="1">
    <location>
        <begin position="21"/>
        <end position="32"/>
    </location>
</feature>
<protein>
    <recommendedName>
        <fullName evidence="4">BZIP domain-containing protein</fullName>
    </recommendedName>
</protein>
<dbReference type="VEuPathDB" id="FungiDB:AJ78_05665"/>
<reference evidence="2 3" key="1">
    <citation type="submission" date="2015-07" db="EMBL/GenBank/DDBJ databases">
        <title>Emmonsia species relationships and genome sequence.</title>
        <authorList>
            <consortium name="The Broad Institute Genomics Platform"/>
            <person name="Cuomo C.A."/>
            <person name="Munoz J.F."/>
            <person name="Imamovic A."/>
            <person name="Priest M.E."/>
            <person name="Young S."/>
            <person name="Clay O.K."/>
            <person name="McEwen J.G."/>
        </authorList>
    </citation>
    <scope>NUCLEOTIDE SEQUENCE [LARGE SCALE GENOMIC DNA]</scope>
    <source>
        <strain evidence="2 3">UAMH 9510</strain>
    </source>
</reference>
<feature type="compositionally biased region" description="Polar residues" evidence="1">
    <location>
        <begin position="61"/>
        <end position="77"/>
    </location>
</feature>
<feature type="compositionally biased region" description="Basic and acidic residues" evidence="1">
    <location>
        <begin position="376"/>
        <end position="394"/>
    </location>
</feature>
<dbReference type="Proteomes" id="UP000182235">
    <property type="component" value="Unassembled WGS sequence"/>
</dbReference>
<feature type="compositionally biased region" description="Low complexity" evidence="1">
    <location>
        <begin position="399"/>
        <end position="408"/>
    </location>
</feature>
<name>A0A1J9PBK5_9EURO</name>
<gene>
    <name evidence="2" type="ORF">AJ78_05665</name>
</gene>
<proteinExistence type="predicted"/>
<feature type="compositionally biased region" description="Polar residues" evidence="1">
    <location>
        <begin position="1"/>
        <end position="11"/>
    </location>
</feature>
<comment type="caution">
    <text evidence="2">The sequence shown here is derived from an EMBL/GenBank/DDBJ whole genome shotgun (WGS) entry which is preliminary data.</text>
</comment>
<feature type="region of interest" description="Disordered" evidence="1">
    <location>
        <begin position="196"/>
        <end position="226"/>
    </location>
</feature>
<sequence>MFHNSESNIKSDTPLMLPIERSQREIRREKNRLAQRRHREAKRKSAKKTHSHDRVHKDQAEQNASTQERQNSQSPGHNTAAVMNSDFFEEMSCIPDALETGNLEERLIEELTDISSTWEPNFYQENATQNHPPYTTSETTNLPSHLFDPIVDNRSQLAMSDIHPWRCNSRTTPSPLRAAMPSLQSNQQLIQVTSVDKLHPPPPSEQQFSRQAASEPTSAANSQLPDLNRGLFHSEDIEIHEPFRKAMDGSNHLDSSFQPLSQELITTITDTSGRINNRRRNKRREAYGVGEERLEKILSVIEEEGYESMDALAAEYYTGQFPKDSLLASEQFHSRTRRLGRLLHQIHQSCKTWSKIETAGYRDIVIRTAEELFQEEVRSRRRKEQEVEMHRPDHPSPSPSSITSPWMPSHEDPEIPESGAVGSQEDSKSSACAAVRDLIQEKDLAPVLMQDVSRLQNTVCGWFQLPSSSKISDKRSLTRV</sequence>
<evidence type="ECO:0000313" key="2">
    <source>
        <dbReference type="EMBL" id="OJD13928.1"/>
    </source>
</evidence>
<keyword evidence="3" id="KW-1185">Reference proteome</keyword>
<evidence type="ECO:0000313" key="3">
    <source>
        <dbReference type="Proteomes" id="UP000182235"/>
    </source>
</evidence>
<dbReference type="EMBL" id="LGRN01000257">
    <property type="protein sequence ID" value="OJD13928.1"/>
    <property type="molecule type" value="Genomic_DNA"/>
</dbReference>
<accession>A0A1J9PBK5</accession>
<feature type="compositionally biased region" description="Polar residues" evidence="1">
    <location>
        <begin position="205"/>
        <end position="225"/>
    </location>
</feature>
<feature type="compositionally biased region" description="Basic residues" evidence="1">
    <location>
        <begin position="33"/>
        <end position="54"/>
    </location>
</feature>
<feature type="region of interest" description="Disordered" evidence="1">
    <location>
        <begin position="1"/>
        <end position="80"/>
    </location>
</feature>
<feature type="region of interest" description="Disordered" evidence="1">
    <location>
        <begin position="376"/>
        <end position="434"/>
    </location>
</feature>
<evidence type="ECO:0000256" key="1">
    <source>
        <dbReference type="SAM" id="MobiDB-lite"/>
    </source>
</evidence>
<organism evidence="2 3">
    <name type="scientific">Emergomyces pasteurianus Ep9510</name>
    <dbReference type="NCBI Taxonomy" id="1447872"/>
    <lineage>
        <taxon>Eukaryota</taxon>
        <taxon>Fungi</taxon>
        <taxon>Dikarya</taxon>
        <taxon>Ascomycota</taxon>
        <taxon>Pezizomycotina</taxon>
        <taxon>Eurotiomycetes</taxon>
        <taxon>Eurotiomycetidae</taxon>
        <taxon>Onygenales</taxon>
        <taxon>Ajellomycetaceae</taxon>
        <taxon>Emergomyces</taxon>
    </lineage>
</organism>